<comment type="caution">
    <text evidence="3">The sequence shown here is derived from an EMBL/GenBank/DDBJ whole genome shotgun (WGS) entry which is preliminary data.</text>
</comment>
<keyword evidence="2" id="KW-1133">Transmembrane helix</keyword>
<protein>
    <submittedName>
        <fullName evidence="3">Uncharacterized protein</fullName>
    </submittedName>
</protein>
<feature type="compositionally biased region" description="Basic and acidic residues" evidence="1">
    <location>
        <begin position="123"/>
        <end position="146"/>
    </location>
</feature>
<evidence type="ECO:0000256" key="2">
    <source>
        <dbReference type="SAM" id="Phobius"/>
    </source>
</evidence>
<evidence type="ECO:0000313" key="4">
    <source>
        <dbReference type="Proteomes" id="UP001168575"/>
    </source>
</evidence>
<feature type="transmembrane region" description="Helical" evidence="2">
    <location>
        <begin position="230"/>
        <end position="250"/>
    </location>
</feature>
<feature type="region of interest" description="Disordered" evidence="1">
    <location>
        <begin position="162"/>
        <end position="181"/>
    </location>
</feature>
<organism evidence="3 4">
    <name type="scientific">Phoenicibacter congonensis</name>
    <dbReference type="NCBI Taxonomy" id="1944646"/>
    <lineage>
        <taxon>Bacteria</taxon>
        <taxon>Bacillati</taxon>
        <taxon>Actinomycetota</taxon>
        <taxon>Coriobacteriia</taxon>
        <taxon>Eggerthellales</taxon>
        <taxon>Eggerthellaceae</taxon>
        <taxon>Phoenicibacter</taxon>
    </lineage>
</organism>
<accession>A0AA43RM54</accession>
<dbReference type="AlphaFoldDB" id="A0AA43RM54"/>
<feature type="compositionally biased region" description="Polar residues" evidence="1">
    <location>
        <begin position="103"/>
        <end position="122"/>
    </location>
</feature>
<sequence length="251" mass="29219">MTVNYSGNNTPQPKRTRDEIVRDYERKNEYRARTARARTNEVMTQHRESAARATERRARQHALDEMRREEEIMSAKRREQQRDREASNARMDAGLNMERTKNASRLTVSRPLSSKEFQANTIKSREQYERERASRDALNDQRVRTKERTVIDGRGTIDSRTFNESQEISSVTNDERDQHDPMITTTESNRRWNTRSNSVPSREPRLMSSSDQNGMLEPGFLGTLQSLPPFVKIAIPIILVLLIIVLILLFI</sequence>
<keyword evidence="4" id="KW-1185">Reference proteome</keyword>
<dbReference type="EMBL" id="JAUMVS010000082">
    <property type="protein sequence ID" value="MDO4842042.1"/>
    <property type="molecule type" value="Genomic_DNA"/>
</dbReference>
<dbReference type="Proteomes" id="UP001168575">
    <property type="component" value="Unassembled WGS sequence"/>
</dbReference>
<evidence type="ECO:0000313" key="3">
    <source>
        <dbReference type="EMBL" id="MDO4842042.1"/>
    </source>
</evidence>
<gene>
    <name evidence="3" type="ORF">Q3982_05130</name>
</gene>
<proteinExistence type="predicted"/>
<feature type="compositionally biased region" description="Polar residues" evidence="1">
    <location>
        <begin position="1"/>
        <end position="13"/>
    </location>
</feature>
<name>A0AA43RM54_9ACTN</name>
<keyword evidence="2" id="KW-0812">Transmembrane</keyword>
<feature type="compositionally biased region" description="Basic and acidic residues" evidence="1">
    <location>
        <begin position="44"/>
        <end position="87"/>
    </location>
</feature>
<reference evidence="3" key="1">
    <citation type="submission" date="2023-07" db="EMBL/GenBank/DDBJ databases">
        <title>Between Cages and Wild: Unraveling the Impact of Captivity on Animal Microbiomes and Antimicrobial Resistance.</title>
        <authorList>
            <person name="Schmartz G.P."/>
            <person name="Rehner J."/>
            <person name="Schuff M.J."/>
            <person name="Becker S.L."/>
            <person name="Kravczyk M."/>
            <person name="Gurevich A."/>
            <person name="Francke R."/>
            <person name="Mueller R."/>
            <person name="Keller V."/>
            <person name="Keller A."/>
        </authorList>
    </citation>
    <scope>NUCLEOTIDE SEQUENCE</scope>
    <source>
        <strain evidence="3">S12M_St_49</strain>
    </source>
</reference>
<feature type="compositionally biased region" description="Polar residues" evidence="1">
    <location>
        <begin position="162"/>
        <end position="172"/>
    </location>
</feature>
<keyword evidence="2" id="KW-0472">Membrane</keyword>
<evidence type="ECO:0000256" key="1">
    <source>
        <dbReference type="SAM" id="MobiDB-lite"/>
    </source>
</evidence>
<feature type="region of interest" description="Disordered" evidence="1">
    <location>
        <begin position="1"/>
        <end position="146"/>
    </location>
</feature>
<feature type="region of interest" description="Disordered" evidence="1">
    <location>
        <begin position="186"/>
        <end position="211"/>
    </location>
</feature>
<feature type="compositionally biased region" description="Basic and acidic residues" evidence="1">
    <location>
        <begin position="15"/>
        <end position="32"/>
    </location>
</feature>